<name>A0A2N7VBJ4_9BURK</name>
<dbReference type="EMBL" id="PNYA01000044">
    <property type="protein sequence ID" value="PMS14541.1"/>
    <property type="molecule type" value="Genomic_DNA"/>
</dbReference>
<comment type="caution">
    <text evidence="1">The sequence shown here is derived from an EMBL/GenBank/DDBJ whole genome shotgun (WGS) entry which is preliminary data.</text>
</comment>
<evidence type="ECO:0000313" key="1">
    <source>
        <dbReference type="EMBL" id="PMS14541.1"/>
    </source>
</evidence>
<organism evidence="1 2">
    <name type="scientific">Trinickia dabaoshanensis</name>
    <dbReference type="NCBI Taxonomy" id="564714"/>
    <lineage>
        <taxon>Bacteria</taxon>
        <taxon>Pseudomonadati</taxon>
        <taxon>Pseudomonadota</taxon>
        <taxon>Betaproteobacteria</taxon>
        <taxon>Burkholderiales</taxon>
        <taxon>Burkholderiaceae</taxon>
        <taxon>Trinickia</taxon>
    </lineage>
</organism>
<dbReference type="OrthoDB" id="9133768at2"/>
<sequence length="87" mass="9512">MYRMIEYRGFEIHVELSQSAADLYDVTFQIKGGDNLRVVGARGGKILLHNGPYTRRWAYLIAEAAGRAAIDVLIGVIVADSDDGSIA</sequence>
<gene>
    <name evidence="1" type="ORF">C0Z18_31335</name>
</gene>
<dbReference type="AlphaFoldDB" id="A0A2N7VBJ4"/>
<proteinExistence type="predicted"/>
<dbReference type="Proteomes" id="UP000235616">
    <property type="component" value="Unassembled WGS sequence"/>
</dbReference>
<evidence type="ECO:0000313" key="2">
    <source>
        <dbReference type="Proteomes" id="UP000235616"/>
    </source>
</evidence>
<dbReference type="RefSeq" id="WP_102649352.1">
    <property type="nucleotide sequence ID" value="NZ_PNYA01000044.1"/>
</dbReference>
<keyword evidence="2" id="KW-1185">Reference proteome</keyword>
<accession>A0A2N7VBJ4</accession>
<reference evidence="1 2" key="1">
    <citation type="submission" date="2018-01" db="EMBL/GenBank/DDBJ databases">
        <title>Whole genome analyses suggest that Burkholderia sensu lato contains two further novel genera in the rhizoxinica-symbiotica group Mycetohabitans gen. nov., and Trinickia gen. nov.: implications for the evolution of diazotrophy and nodulation in the Burkholderiaceae.</title>
        <authorList>
            <person name="Estrada-de los Santos P."/>
            <person name="Palmer M."/>
            <person name="Chavez-Ramirez B."/>
            <person name="Beukes C."/>
            <person name="Steenkamp E.T."/>
            <person name="Hirsch A.M."/>
            <person name="Manyaka P."/>
            <person name="Maluk M."/>
            <person name="Lafos M."/>
            <person name="Crook M."/>
            <person name="Gross E."/>
            <person name="Simon M.F."/>
            <person name="Bueno dos Reis Junior F."/>
            <person name="Poole P.S."/>
            <person name="Venter S.N."/>
            <person name="James E.K."/>
        </authorList>
    </citation>
    <scope>NUCLEOTIDE SEQUENCE [LARGE SCALE GENOMIC DNA]</scope>
    <source>
        <strain evidence="1 2">GIMN1.004</strain>
    </source>
</reference>
<protein>
    <submittedName>
        <fullName evidence="1">Uncharacterized protein</fullName>
    </submittedName>
</protein>